<proteinExistence type="predicted"/>
<evidence type="ECO:0000313" key="4">
    <source>
        <dbReference type="EMBL" id="MBB6166240.1"/>
    </source>
</evidence>
<gene>
    <name evidence="4" type="ORF">HNQ72_006091</name>
</gene>
<feature type="domain" description="Nudix hydrolase" evidence="3">
    <location>
        <begin position="1"/>
        <end position="134"/>
    </location>
</feature>
<evidence type="ECO:0000313" key="5">
    <source>
        <dbReference type="Proteomes" id="UP000547879"/>
    </source>
</evidence>
<name>A0A7X0D338_9HYPH</name>
<dbReference type="RefSeq" id="WP_183998163.1">
    <property type="nucleotide sequence ID" value="NZ_BMHW01000018.1"/>
</dbReference>
<dbReference type="PANTHER" id="PTHR43046:SF14">
    <property type="entry name" value="MUTT_NUDIX FAMILY PROTEIN"/>
    <property type="match status" value="1"/>
</dbReference>
<protein>
    <submittedName>
        <fullName evidence="4">8-oxo-dGTP pyrophosphatase MutT (NUDIX family)</fullName>
    </submittedName>
</protein>
<comment type="cofactor">
    <cofactor evidence="1">
        <name>Mg(2+)</name>
        <dbReference type="ChEBI" id="CHEBI:18420"/>
    </cofactor>
</comment>
<dbReference type="SUPFAM" id="SSF55811">
    <property type="entry name" value="Nudix"/>
    <property type="match status" value="1"/>
</dbReference>
<dbReference type="EMBL" id="JACHEG010000016">
    <property type="protein sequence ID" value="MBB6166240.1"/>
    <property type="molecule type" value="Genomic_DNA"/>
</dbReference>
<dbReference type="InterPro" id="IPR015797">
    <property type="entry name" value="NUDIX_hydrolase-like_dom_sf"/>
</dbReference>
<dbReference type="Gene3D" id="3.90.79.10">
    <property type="entry name" value="Nucleoside Triphosphate Pyrophosphohydrolase"/>
    <property type="match status" value="1"/>
</dbReference>
<keyword evidence="5" id="KW-1185">Reference proteome</keyword>
<dbReference type="Proteomes" id="UP000547879">
    <property type="component" value="Unassembled WGS sequence"/>
</dbReference>
<dbReference type="InterPro" id="IPR000086">
    <property type="entry name" value="NUDIX_hydrolase_dom"/>
</dbReference>
<dbReference type="InterPro" id="IPR020476">
    <property type="entry name" value="Nudix_hydrolase"/>
</dbReference>
<evidence type="ECO:0000259" key="3">
    <source>
        <dbReference type="PROSITE" id="PS51462"/>
    </source>
</evidence>
<organism evidence="4 5">
    <name type="scientific">Rhizobium wenxiniae</name>
    <dbReference type="NCBI Taxonomy" id="1737357"/>
    <lineage>
        <taxon>Bacteria</taxon>
        <taxon>Pseudomonadati</taxon>
        <taxon>Pseudomonadota</taxon>
        <taxon>Alphaproteobacteria</taxon>
        <taxon>Hyphomicrobiales</taxon>
        <taxon>Rhizobiaceae</taxon>
        <taxon>Rhizobium/Agrobacterium group</taxon>
        <taxon>Rhizobium</taxon>
    </lineage>
</organism>
<dbReference type="PANTHER" id="PTHR43046">
    <property type="entry name" value="GDP-MANNOSE MANNOSYL HYDROLASE"/>
    <property type="match status" value="1"/>
</dbReference>
<evidence type="ECO:0000256" key="2">
    <source>
        <dbReference type="ARBA" id="ARBA00022801"/>
    </source>
</evidence>
<sequence length="136" mass="15232">MPVAEIVCAAFIDLDRVLLVKRAAHRKWSANKWDLVGGHVEKGEGLDVALVRECQEEVGLTPRAFDHVATLYEDADTKRNSPFHIFRVPLSDGGSARLLGNEHSELGWFELDDFLKTSLAFEAYRNVVTPLLQSAR</sequence>
<reference evidence="4 5" key="1">
    <citation type="submission" date="2020-08" db="EMBL/GenBank/DDBJ databases">
        <title>Genomic Encyclopedia of Type Strains, Phase IV (KMG-IV): sequencing the most valuable type-strain genomes for metagenomic binning, comparative biology and taxonomic classification.</title>
        <authorList>
            <person name="Goeker M."/>
        </authorList>
    </citation>
    <scope>NUCLEOTIDE SEQUENCE [LARGE SCALE GENOMIC DNA]</scope>
    <source>
        <strain evidence="4 5">DSM 100734</strain>
    </source>
</reference>
<comment type="caution">
    <text evidence="4">The sequence shown here is derived from an EMBL/GenBank/DDBJ whole genome shotgun (WGS) entry which is preliminary data.</text>
</comment>
<dbReference type="PROSITE" id="PS51462">
    <property type="entry name" value="NUDIX"/>
    <property type="match status" value="1"/>
</dbReference>
<dbReference type="PRINTS" id="PR00502">
    <property type="entry name" value="NUDIXFAMILY"/>
</dbReference>
<dbReference type="GO" id="GO:0016787">
    <property type="term" value="F:hydrolase activity"/>
    <property type="evidence" value="ECO:0007669"/>
    <property type="project" value="UniProtKB-KW"/>
</dbReference>
<keyword evidence="2" id="KW-0378">Hydrolase</keyword>
<accession>A0A7X0D338</accession>
<dbReference type="Pfam" id="PF00293">
    <property type="entry name" value="NUDIX"/>
    <property type="match status" value="1"/>
</dbReference>
<dbReference type="CDD" id="cd02883">
    <property type="entry name" value="NUDIX_Hydrolase"/>
    <property type="match status" value="1"/>
</dbReference>
<evidence type="ECO:0000256" key="1">
    <source>
        <dbReference type="ARBA" id="ARBA00001946"/>
    </source>
</evidence>
<dbReference type="AlphaFoldDB" id="A0A7X0D338"/>